<dbReference type="EMBL" id="FXAN01000045">
    <property type="protein sequence ID" value="SMF99815.1"/>
    <property type="molecule type" value="Genomic_DNA"/>
</dbReference>
<dbReference type="Proteomes" id="UP000198460">
    <property type="component" value="Unassembled WGS sequence"/>
</dbReference>
<proteinExistence type="predicted"/>
<protein>
    <submittedName>
        <fullName evidence="1">Uncharacterized protein</fullName>
    </submittedName>
</protein>
<evidence type="ECO:0000313" key="2">
    <source>
        <dbReference type="Proteomes" id="UP000198460"/>
    </source>
</evidence>
<organism evidence="1 2">
    <name type="scientific">Burkholderia singularis</name>
    <dbReference type="NCBI Taxonomy" id="1503053"/>
    <lineage>
        <taxon>Bacteria</taxon>
        <taxon>Pseudomonadati</taxon>
        <taxon>Pseudomonadota</taxon>
        <taxon>Betaproteobacteria</taxon>
        <taxon>Burkholderiales</taxon>
        <taxon>Burkholderiaceae</taxon>
        <taxon>Burkholderia</taxon>
        <taxon>pseudomallei group</taxon>
    </lineage>
</organism>
<name>A0A238H3V5_9BURK</name>
<gene>
    <name evidence="1" type="ORF">BSIN_3002</name>
</gene>
<sequence length="52" mass="6054">MTTMSDPAFFGTNGTWSSVSHYGWLFCGRLEITARQNRYTSHYFETLRAQQT</sequence>
<evidence type="ECO:0000313" key="1">
    <source>
        <dbReference type="EMBL" id="SMF99815.1"/>
    </source>
</evidence>
<dbReference type="AlphaFoldDB" id="A0A238H3V5"/>
<reference evidence="1 2" key="1">
    <citation type="submission" date="2017-04" db="EMBL/GenBank/DDBJ databases">
        <authorList>
            <person name="Afonso C.L."/>
            <person name="Miller P.J."/>
            <person name="Scott M.A."/>
            <person name="Spackman E."/>
            <person name="Goraichik I."/>
            <person name="Dimitrov K.M."/>
            <person name="Suarez D.L."/>
            <person name="Swayne D.E."/>
        </authorList>
    </citation>
    <scope>NUCLEOTIDE SEQUENCE [LARGE SCALE GENOMIC DNA]</scope>
    <source>
        <strain evidence="1">LMG 28154</strain>
    </source>
</reference>
<accession>A0A238H3V5</accession>